<keyword evidence="2" id="KW-1185">Reference proteome</keyword>
<gene>
    <name evidence="1" type="ORF">H1V43_38850</name>
</gene>
<evidence type="ECO:0000313" key="2">
    <source>
        <dbReference type="Proteomes" id="UP000586976"/>
    </source>
</evidence>
<comment type="caution">
    <text evidence="1">The sequence shown here is derived from an EMBL/GenBank/DDBJ whole genome shotgun (WGS) entry which is preliminary data.</text>
</comment>
<dbReference type="AlphaFoldDB" id="A0A7W2D9N0"/>
<name>A0A7W2D9N0_9ACTN</name>
<reference evidence="1 2" key="1">
    <citation type="submission" date="2020-07" db="EMBL/GenBank/DDBJ databases">
        <title>Streptomyces isolated from Indian soil.</title>
        <authorList>
            <person name="Mandal S."/>
            <person name="Maiti P.K."/>
        </authorList>
    </citation>
    <scope>NUCLEOTIDE SEQUENCE [LARGE SCALE GENOMIC DNA]</scope>
    <source>
        <strain evidence="1 2">PSKA54</strain>
    </source>
</reference>
<sequence>MPPPVEAEPVGGGGVVGVQTVHVWRESMTSTDLPPVYRDIVDVIDDAPGPVQAKQVVPRIGLPAQTSKIETTRSKMKRLVERGWLAEITPGQFTPSARRAGNGAGD</sequence>
<proteinExistence type="predicted"/>
<evidence type="ECO:0000313" key="1">
    <source>
        <dbReference type="EMBL" id="MBA4867143.1"/>
    </source>
</evidence>
<dbReference type="RefSeq" id="WP_181868467.1">
    <property type="nucleotide sequence ID" value="NZ_JACEQY010000095.1"/>
</dbReference>
<protein>
    <submittedName>
        <fullName evidence="1">Uncharacterized protein</fullName>
    </submittedName>
</protein>
<dbReference type="EMBL" id="JACEQY010000095">
    <property type="protein sequence ID" value="MBA4867143.1"/>
    <property type="molecule type" value="Genomic_DNA"/>
</dbReference>
<dbReference type="Proteomes" id="UP000586976">
    <property type="component" value="Unassembled WGS sequence"/>
</dbReference>
<organism evidence="1 2">
    <name type="scientific">Streptomyces himalayensis subsp. aureolus</name>
    <dbReference type="NCBI Taxonomy" id="2758039"/>
    <lineage>
        <taxon>Bacteria</taxon>
        <taxon>Bacillati</taxon>
        <taxon>Actinomycetota</taxon>
        <taxon>Actinomycetes</taxon>
        <taxon>Kitasatosporales</taxon>
        <taxon>Streptomycetaceae</taxon>
        <taxon>Streptomyces</taxon>
        <taxon>Streptomyces himalayensis</taxon>
    </lineage>
</organism>
<accession>A0A7W2D9N0</accession>